<dbReference type="AlphaFoldDB" id="A0A9D4C2B8"/>
<reference evidence="1" key="2">
    <citation type="submission" date="2020-11" db="EMBL/GenBank/DDBJ databases">
        <authorList>
            <person name="McCartney M.A."/>
            <person name="Auch B."/>
            <person name="Kono T."/>
            <person name="Mallez S."/>
            <person name="Becker A."/>
            <person name="Gohl D.M."/>
            <person name="Silverstein K.A.T."/>
            <person name="Koren S."/>
            <person name="Bechman K.B."/>
            <person name="Herman A."/>
            <person name="Abrahante J.E."/>
            <person name="Garbe J."/>
        </authorList>
    </citation>
    <scope>NUCLEOTIDE SEQUENCE</scope>
    <source>
        <strain evidence="1">Duluth1</strain>
        <tissue evidence="1">Whole animal</tissue>
    </source>
</reference>
<dbReference type="EMBL" id="JAIWYP010000013">
    <property type="protein sequence ID" value="KAH3715814.1"/>
    <property type="molecule type" value="Genomic_DNA"/>
</dbReference>
<keyword evidence="2" id="KW-1185">Reference proteome</keyword>
<name>A0A9D4C2B8_DREPO</name>
<comment type="caution">
    <text evidence="1">The sequence shown here is derived from an EMBL/GenBank/DDBJ whole genome shotgun (WGS) entry which is preliminary data.</text>
</comment>
<gene>
    <name evidence="1" type="ORF">DPMN_058527</name>
</gene>
<dbReference type="Proteomes" id="UP000828390">
    <property type="component" value="Unassembled WGS sequence"/>
</dbReference>
<reference evidence="1" key="1">
    <citation type="journal article" date="2019" name="bioRxiv">
        <title>The Genome of the Zebra Mussel, Dreissena polymorpha: A Resource for Invasive Species Research.</title>
        <authorList>
            <person name="McCartney M.A."/>
            <person name="Auch B."/>
            <person name="Kono T."/>
            <person name="Mallez S."/>
            <person name="Zhang Y."/>
            <person name="Obille A."/>
            <person name="Becker A."/>
            <person name="Abrahante J.E."/>
            <person name="Garbe J."/>
            <person name="Badalamenti J.P."/>
            <person name="Herman A."/>
            <person name="Mangelson H."/>
            <person name="Liachko I."/>
            <person name="Sullivan S."/>
            <person name="Sone E.D."/>
            <person name="Koren S."/>
            <person name="Silverstein K.A.T."/>
            <person name="Beckman K.B."/>
            <person name="Gohl D.M."/>
        </authorList>
    </citation>
    <scope>NUCLEOTIDE SEQUENCE</scope>
    <source>
        <strain evidence="1">Duluth1</strain>
        <tissue evidence="1">Whole animal</tissue>
    </source>
</reference>
<organism evidence="1 2">
    <name type="scientific">Dreissena polymorpha</name>
    <name type="common">Zebra mussel</name>
    <name type="synonym">Mytilus polymorpha</name>
    <dbReference type="NCBI Taxonomy" id="45954"/>
    <lineage>
        <taxon>Eukaryota</taxon>
        <taxon>Metazoa</taxon>
        <taxon>Spiralia</taxon>
        <taxon>Lophotrochozoa</taxon>
        <taxon>Mollusca</taxon>
        <taxon>Bivalvia</taxon>
        <taxon>Autobranchia</taxon>
        <taxon>Heteroconchia</taxon>
        <taxon>Euheterodonta</taxon>
        <taxon>Imparidentia</taxon>
        <taxon>Neoheterodontei</taxon>
        <taxon>Myida</taxon>
        <taxon>Dreissenoidea</taxon>
        <taxon>Dreissenidae</taxon>
        <taxon>Dreissena</taxon>
    </lineage>
</organism>
<evidence type="ECO:0000313" key="1">
    <source>
        <dbReference type="EMBL" id="KAH3715814.1"/>
    </source>
</evidence>
<protein>
    <submittedName>
        <fullName evidence="1">Uncharacterized protein</fullName>
    </submittedName>
</protein>
<accession>A0A9D4C2B8</accession>
<sequence>MMVAVCCIVDHGEGDSNNALVESYVDSEKVGFDGYEDGHYNKRHYAPETIKQT</sequence>
<proteinExistence type="predicted"/>
<evidence type="ECO:0000313" key="2">
    <source>
        <dbReference type="Proteomes" id="UP000828390"/>
    </source>
</evidence>